<dbReference type="Proteomes" id="UP001550210">
    <property type="component" value="Unassembled WGS sequence"/>
</dbReference>
<dbReference type="PANTHER" id="PTHR24421">
    <property type="entry name" value="NITRATE/NITRITE SENSOR PROTEIN NARX-RELATED"/>
    <property type="match status" value="1"/>
</dbReference>
<dbReference type="Pfam" id="PF01590">
    <property type="entry name" value="GAF"/>
    <property type="match status" value="1"/>
</dbReference>
<keyword evidence="4" id="KW-0472">Membrane</keyword>
<gene>
    <name evidence="6" type="ORF">ABZZ21_09205</name>
</gene>
<feature type="transmembrane region" description="Helical" evidence="4">
    <location>
        <begin position="269"/>
        <end position="293"/>
    </location>
</feature>
<dbReference type="Pfam" id="PF02518">
    <property type="entry name" value="HATPase_c"/>
    <property type="match status" value="1"/>
</dbReference>
<dbReference type="Gene3D" id="1.20.5.1930">
    <property type="match status" value="1"/>
</dbReference>
<dbReference type="SUPFAM" id="SSF55781">
    <property type="entry name" value="GAF domain-like"/>
    <property type="match status" value="1"/>
</dbReference>
<accession>A0ABV2UU84</accession>
<feature type="domain" description="Histidine kinase" evidence="5">
    <location>
        <begin position="465"/>
        <end position="651"/>
    </location>
</feature>
<dbReference type="Gene3D" id="3.30.565.10">
    <property type="entry name" value="Histidine kinase-like ATPase, C-terminal domain"/>
    <property type="match status" value="1"/>
</dbReference>
<keyword evidence="3" id="KW-0902">Two-component regulatory system</keyword>
<feature type="transmembrane region" description="Helical" evidence="4">
    <location>
        <begin position="42"/>
        <end position="61"/>
    </location>
</feature>
<keyword evidence="2 6" id="KW-0418">Kinase</keyword>
<feature type="transmembrane region" description="Helical" evidence="4">
    <location>
        <begin position="217"/>
        <end position="234"/>
    </location>
</feature>
<keyword evidence="4" id="KW-0812">Transmembrane</keyword>
<dbReference type="Gene3D" id="3.30.450.40">
    <property type="match status" value="1"/>
</dbReference>
<dbReference type="InterPro" id="IPR005467">
    <property type="entry name" value="His_kinase_dom"/>
</dbReference>
<feature type="transmembrane region" description="Helical" evidence="4">
    <location>
        <begin position="240"/>
        <end position="257"/>
    </location>
</feature>
<keyword evidence="7" id="KW-1185">Reference proteome</keyword>
<dbReference type="PROSITE" id="PS50109">
    <property type="entry name" value="HIS_KIN"/>
    <property type="match status" value="1"/>
</dbReference>
<dbReference type="SMART" id="SM00387">
    <property type="entry name" value="HATPase_c"/>
    <property type="match status" value="1"/>
</dbReference>
<dbReference type="InterPro" id="IPR029016">
    <property type="entry name" value="GAF-like_dom_sf"/>
</dbReference>
<dbReference type="SUPFAM" id="SSF55874">
    <property type="entry name" value="ATPase domain of HSP90 chaperone/DNA topoisomerase II/histidine kinase"/>
    <property type="match status" value="1"/>
</dbReference>
<feature type="transmembrane region" description="Helical" evidence="4">
    <location>
        <begin position="139"/>
        <end position="157"/>
    </location>
</feature>
<reference evidence="6 7" key="1">
    <citation type="submission" date="2024-06" db="EMBL/GenBank/DDBJ databases">
        <title>The Natural Products Discovery Center: Release of the First 8490 Sequenced Strains for Exploring Actinobacteria Biosynthetic Diversity.</title>
        <authorList>
            <person name="Kalkreuter E."/>
            <person name="Kautsar S.A."/>
            <person name="Yang D."/>
            <person name="Bader C.D."/>
            <person name="Teijaro C.N."/>
            <person name="Fluegel L."/>
            <person name="Davis C.M."/>
            <person name="Simpson J.R."/>
            <person name="Lauterbach L."/>
            <person name="Steele A.D."/>
            <person name="Gui C."/>
            <person name="Meng S."/>
            <person name="Li G."/>
            <person name="Viehrig K."/>
            <person name="Ye F."/>
            <person name="Su P."/>
            <person name="Kiefer A.F."/>
            <person name="Nichols A."/>
            <person name="Cepeda A.J."/>
            <person name="Yan W."/>
            <person name="Fan B."/>
            <person name="Jiang Y."/>
            <person name="Adhikari A."/>
            <person name="Zheng C.-J."/>
            <person name="Schuster L."/>
            <person name="Cowan T.M."/>
            <person name="Smanski M.J."/>
            <person name="Chevrette M.G."/>
            <person name="De Carvalho L.P.S."/>
            <person name="Shen B."/>
        </authorList>
    </citation>
    <scope>NUCLEOTIDE SEQUENCE [LARGE SCALE GENOMIC DNA]</scope>
    <source>
        <strain evidence="6 7">NPDC006434</strain>
    </source>
</reference>
<evidence type="ECO:0000256" key="3">
    <source>
        <dbReference type="ARBA" id="ARBA00023012"/>
    </source>
</evidence>
<evidence type="ECO:0000313" key="7">
    <source>
        <dbReference type="Proteomes" id="UP001550210"/>
    </source>
</evidence>
<evidence type="ECO:0000259" key="5">
    <source>
        <dbReference type="PROSITE" id="PS50109"/>
    </source>
</evidence>
<dbReference type="InterPro" id="IPR003594">
    <property type="entry name" value="HATPase_dom"/>
</dbReference>
<keyword evidence="1" id="KW-0808">Transferase</keyword>
<dbReference type="GO" id="GO:0016301">
    <property type="term" value="F:kinase activity"/>
    <property type="evidence" value="ECO:0007669"/>
    <property type="project" value="UniProtKB-KW"/>
</dbReference>
<dbReference type="InterPro" id="IPR036890">
    <property type="entry name" value="HATPase_C_sf"/>
</dbReference>
<dbReference type="RefSeq" id="WP_355394820.1">
    <property type="nucleotide sequence ID" value="NZ_JBEXPZ010000010.1"/>
</dbReference>
<protein>
    <submittedName>
        <fullName evidence="6">GAF domain-containing sensor histidine kinase</fullName>
    </submittedName>
</protein>
<keyword evidence="4" id="KW-1133">Transmembrane helix</keyword>
<evidence type="ECO:0000256" key="4">
    <source>
        <dbReference type="SAM" id="Phobius"/>
    </source>
</evidence>
<feature type="transmembrane region" description="Helical" evidence="4">
    <location>
        <begin position="177"/>
        <end position="196"/>
    </location>
</feature>
<feature type="transmembrane region" description="Helical" evidence="4">
    <location>
        <begin position="68"/>
        <end position="88"/>
    </location>
</feature>
<feature type="transmembrane region" description="Helical" evidence="4">
    <location>
        <begin position="100"/>
        <end position="127"/>
    </location>
</feature>
<evidence type="ECO:0000256" key="1">
    <source>
        <dbReference type="ARBA" id="ARBA00022679"/>
    </source>
</evidence>
<evidence type="ECO:0000256" key="2">
    <source>
        <dbReference type="ARBA" id="ARBA00022777"/>
    </source>
</evidence>
<dbReference type="Pfam" id="PF07730">
    <property type="entry name" value="HisKA_3"/>
    <property type="match status" value="1"/>
</dbReference>
<dbReference type="CDD" id="cd16917">
    <property type="entry name" value="HATPase_UhpB-NarQ-NarX-like"/>
    <property type="match status" value="1"/>
</dbReference>
<comment type="caution">
    <text evidence="6">The sequence shown here is derived from an EMBL/GenBank/DDBJ whole genome shotgun (WGS) entry which is preliminary data.</text>
</comment>
<organism evidence="6 7">
    <name type="scientific">Streptomyces ossamyceticus</name>
    <dbReference type="NCBI Taxonomy" id="249581"/>
    <lineage>
        <taxon>Bacteria</taxon>
        <taxon>Bacillati</taxon>
        <taxon>Actinomycetota</taxon>
        <taxon>Actinomycetes</taxon>
        <taxon>Kitasatosporales</taxon>
        <taxon>Streptomycetaceae</taxon>
        <taxon>Streptomyces</taxon>
    </lineage>
</organism>
<dbReference type="InterPro" id="IPR050482">
    <property type="entry name" value="Sensor_HK_TwoCompSys"/>
</dbReference>
<evidence type="ECO:0000313" key="6">
    <source>
        <dbReference type="EMBL" id="MET9844747.1"/>
    </source>
</evidence>
<sequence length="652" mass="68478">MAVRVVVWSVVLTSVIAVALAGWARAALPAVPGQEQPVAEVALMGSALVSWAAAGAVLTVLRPRNPLGWLFLLIGGSGAWQLGLAAYGSHGATADRGWPGAAAVAAVAGGAHVPSLFALPTVVLALYPRGRLDARWLRWTVAAAAAGIGTLTVAAVFDPDAYDDIVPGRPPPVALPATVLGPLIAFCLLLIGLSALAVTAHALRRLVRSEPPERQQLAWMLSVLTVVMGTSFFAGPLVRAALAVLVPAAVAVGVLRYRMLGIEAVLRRGLVYGLLTTVVAALYLLTTAAIGMLWEPSPLPGVLAAAVVAVALTPARDRLQQAVDWWIYGARRDPLRALARLGDRVAYGDEEELLPGALDVVRHAVRAPSVRLTGPDGAVRATAGPPPAPGLTLPLRLAGRPLGTLTVADRAPGEPYGRDDLRLLEALAQQVAVIARALELTDLVAAHRDQVIEATRLERDRLRQDLHDGLGPSLAGMGLGLQATADSLDRGDTAAARLLLDRMRDEVPGAVGEIRRIIDDLRPDALDRMSLLEATRRHARTLTPAVTIDIAAPELPPLPPAVESSAYRIVTEALTNVARHADADRAFVRLTVSDHTLHITVTDDGRGLPPRLVPGVGLTSMRRRAEARGGSLTVRPGVRGTVLTAVLPLEAP</sequence>
<name>A0ABV2UU84_9ACTN</name>
<dbReference type="InterPro" id="IPR003018">
    <property type="entry name" value="GAF"/>
</dbReference>
<dbReference type="InterPro" id="IPR011712">
    <property type="entry name" value="Sig_transdc_His_kin_sub3_dim/P"/>
</dbReference>
<proteinExistence type="predicted"/>
<dbReference type="EMBL" id="JBEXPZ010000010">
    <property type="protein sequence ID" value="MET9844747.1"/>
    <property type="molecule type" value="Genomic_DNA"/>
</dbReference>